<dbReference type="GO" id="GO:0004814">
    <property type="term" value="F:arginine-tRNA ligase activity"/>
    <property type="evidence" value="ECO:0007669"/>
    <property type="project" value="UniProtKB-UniRule"/>
</dbReference>
<dbReference type="Pfam" id="PF00750">
    <property type="entry name" value="tRNA-synt_1d"/>
    <property type="match status" value="1"/>
</dbReference>
<dbReference type="InterPro" id="IPR001278">
    <property type="entry name" value="Arg-tRNA-ligase"/>
</dbReference>
<dbReference type="InterPro" id="IPR035684">
    <property type="entry name" value="ArgRS_core"/>
</dbReference>
<dbReference type="PROSITE" id="PS00178">
    <property type="entry name" value="AA_TRNA_LIGASE_I"/>
    <property type="match status" value="1"/>
</dbReference>
<comment type="caution">
    <text evidence="15">The sequence shown here is derived from an EMBL/GenBank/DDBJ whole genome shotgun (WGS) entry which is preliminary data.</text>
</comment>
<evidence type="ECO:0000256" key="7">
    <source>
        <dbReference type="ARBA" id="ARBA00022840"/>
    </source>
</evidence>
<dbReference type="InterPro" id="IPR001412">
    <property type="entry name" value="aa-tRNA-synth_I_CS"/>
</dbReference>
<feature type="domain" description="DALR anticodon binding" evidence="13">
    <location>
        <begin position="430"/>
        <end position="551"/>
    </location>
</feature>
<reference evidence="15" key="1">
    <citation type="submission" date="2010-05" db="EMBL/GenBank/DDBJ databases">
        <title>The draft genome of Desulfonatronospira thiodismutans ASO3-1.</title>
        <authorList>
            <consortium name="US DOE Joint Genome Institute (JGI-PGF)"/>
            <person name="Lucas S."/>
            <person name="Copeland A."/>
            <person name="Lapidus A."/>
            <person name="Cheng J.-F."/>
            <person name="Bruce D."/>
            <person name="Goodwin L."/>
            <person name="Pitluck S."/>
            <person name="Chertkov O."/>
            <person name="Brettin T."/>
            <person name="Detter J.C."/>
            <person name="Han C."/>
            <person name="Land M.L."/>
            <person name="Hauser L."/>
            <person name="Kyrpides N."/>
            <person name="Mikhailova N."/>
            <person name="Muyzer G."/>
            <person name="Woyke T."/>
        </authorList>
    </citation>
    <scope>NUCLEOTIDE SEQUENCE [LARGE SCALE GENOMIC DNA]</scope>
    <source>
        <strain evidence="15">ASO3-1</strain>
    </source>
</reference>
<dbReference type="SMART" id="SM01016">
    <property type="entry name" value="Arg_tRNA_synt_N"/>
    <property type="match status" value="1"/>
</dbReference>
<evidence type="ECO:0000313" key="16">
    <source>
        <dbReference type="Proteomes" id="UP000005496"/>
    </source>
</evidence>
<dbReference type="SUPFAM" id="SSF52374">
    <property type="entry name" value="Nucleotidylyl transferase"/>
    <property type="match status" value="1"/>
</dbReference>
<evidence type="ECO:0000259" key="13">
    <source>
        <dbReference type="SMART" id="SM00836"/>
    </source>
</evidence>
<dbReference type="Proteomes" id="UP000005496">
    <property type="component" value="Unassembled WGS sequence"/>
</dbReference>
<name>D6ST11_9BACT</name>
<protein>
    <recommendedName>
        <fullName evidence="11">Arginine--tRNA ligase</fullName>
        <ecNumber evidence="11">6.1.1.19</ecNumber>
    </recommendedName>
    <alternativeName>
        <fullName evidence="11">Arginyl-tRNA synthetase</fullName>
        <shortName evidence="11">ArgRS</shortName>
    </alternativeName>
</protein>
<dbReference type="Gene3D" id="3.30.1360.70">
    <property type="entry name" value="Arginyl tRNA synthetase N-terminal domain"/>
    <property type="match status" value="1"/>
</dbReference>
<feature type="short sequence motif" description="'HIGH' region" evidence="11">
    <location>
        <begin position="125"/>
        <end position="135"/>
    </location>
</feature>
<evidence type="ECO:0000256" key="1">
    <source>
        <dbReference type="ARBA" id="ARBA00004496"/>
    </source>
</evidence>
<dbReference type="EC" id="6.1.1.19" evidence="11"/>
<dbReference type="InterPro" id="IPR005148">
    <property type="entry name" value="Arg-tRNA-synth_N"/>
</dbReference>
<dbReference type="InterPro" id="IPR036695">
    <property type="entry name" value="Arg-tRNA-synth_N_sf"/>
</dbReference>
<dbReference type="PANTHER" id="PTHR11956:SF5">
    <property type="entry name" value="ARGININE--TRNA LIGASE, CYTOPLASMIC"/>
    <property type="match status" value="1"/>
</dbReference>
<dbReference type="HAMAP" id="MF_00123">
    <property type="entry name" value="Arg_tRNA_synth"/>
    <property type="match status" value="1"/>
</dbReference>
<dbReference type="EMBL" id="ACJN02000003">
    <property type="protein sequence ID" value="EFI33827.1"/>
    <property type="molecule type" value="Genomic_DNA"/>
</dbReference>
<dbReference type="NCBIfam" id="TIGR00456">
    <property type="entry name" value="argS"/>
    <property type="match status" value="1"/>
</dbReference>
<sequence>MFAREYVEKHLREVVHELGLKWPDKASIETPREKSFGDLACNLAMLLAGQAGEKPRDLAARFKDMMLGRAEKLQSIEIAGPGFLNFTFKPSFWQSIIPVIQKEQEGFGSSDLGRKHKIQVEYVSANPTGPLHIGHGRGAALGDSLARILRFAGFEASTEYYLNDAGRQMYVLGDSVLIRYEQLCGLEAELSPDHYQGEYLQDDARALYQEHGRDLLKQDRESAIALCREKAVQSILAGIKEDLEHFGVEHQVWFSEQGLFDRGEVQKTLEWLQEKDMAYIHDGALWFRSTSFGDDKDRVLQKSDGALTYFASDIAYHHNKFNRGFETVVDIWGADHHGYAPRMQAAVQALGRPAGSLRVILVQLVNLLRAGQQVSMSTRSGEFVTLRQVMEEVGVDACRFIFLSRKSDSHLDFDLEEVKKKSMDNPVFYVQYAHARICSVFAKAAERGIDTGPEPQSLLHLLESQEDLDLLKQLEMFPDMVQAAARNLSPHHISFYLRELAGLLHRYYTVHSVLNADSRELIHARMLLLQATARVLSNGLKLLGVHAPEKM</sequence>
<evidence type="ECO:0000256" key="3">
    <source>
        <dbReference type="ARBA" id="ARBA00011245"/>
    </source>
</evidence>
<dbReference type="OrthoDB" id="9803211at2"/>
<dbReference type="PANTHER" id="PTHR11956">
    <property type="entry name" value="ARGINYL-TRNA SYNTHETASE"/>
    <property type="match status" value="1"/>
</dbReference>
<comment type="subunit">
    <text evidence="3 11">Monomer.</text>
</comment>
<keyword evidence="9 11" id="KW-0030">Aminoacyl-tRNA synthetase</keyword>
<comment type="similarity">
    <text evidence="2 11 12">Belongs to the class-I aminoacyl-tRNA synthetase family.</text>
</comment>
<gene>
    <name evidence="11" type="primary">argS</name>
    <name evidence="15" type="ORF">Dthio_PD1166</name>
</gene>
<evidence type="ECO:0000256" key="5">
    <source>
        <dbReference type="ARBA" id="ARBA00022598"/>
    </source>
</evidence>
<dbReference type="Pfam" id="PF05746">
    <property type="entry name" value="DALR_1"/>
    <property type="match status" value="1"/>
</dbReference>
<dbReference type="Gene3D" id="3.40.50.620">
    <property type="entry name" value="HUPs"/>
    <property type="match status" value="1"/>
</dbReference>
<dbReference type="eggNOG" id="COG0018">
    <property type="taxonomic scope" value="Bacteria"/>
</dbReference>
<evidence type="ECO:0000256" key="12">
    <source>
        <dbReference type="RuleBase" id="RU363038"/>
    </source>
</evidence>
<dbReference type="CDD" id="cd00671">
    <property type="entry name" value="ArgRS_core"/>
    <property type="match status" value="1"/>
</dbReference>
<keyword evidence="16" id="KW-1185">Reference proteome</keyword>
<evidence type="ECO:0000256" key="9">
    <source>
        <dbReference type="ARBA" id="ARBA00023146"/>
    </source>
</evidence>
<evidence type="ECO:0000256" key="11">
    <source>
        <dbReference type="HAMAP-Rule" id="MF_00123"/>
    </source>
</evidence>
<dbReference type="SUPFAM" id="SSF55190">
    <property type="entry name" value="Arginyl-tRNA synthetase (ArgRS), N-terminal 'additional' domain"/>
    <property type="match status" value="1"/>
</dbReference>
<dbReference type="InterPro" id="IPR009080">
    <property type="entry name" value="tRNAsynth_Ia_anticodon-bd"/>
</dbReference>
<dbReference type="PRINTS" id="PR01038">
    <property type="entry name" value="TRNASYNTHARG"/>
</dbReference>
<evidence type="ECO:0000259" key="14">
    <source>
        <dbReference type="SMART" id="SM01016"/>
    </source>
</evidence>
<dbReference type="Pfam" id="PF03485">
    <property type="entry name" value="Arg_tRNA_synt_N"/>
    <property type="match status" value="1"/>
</dbReference>
<dbReference type="SUPFAM" id="SSF47323">
    <property type="entry name" value="Anticodon-binding domain of a subclass of class I aminoacyl-tRNA synthetases"/>
    <property type="match status" value="1"/>
</dbReference>
<dbReference type="GO" id="GO:0005524">
    <property type="term" value="F:ATP binding"/>
    <property type="evidence" value="ECO:0007669"/>
    <property type="project" value="UniProtKB-UniRule"/>
</dbReference>
<feature type="domain" description="Arginyl tRNA synthetase N-terminal" evidence="14">
    <location>
        <begin position="5"/>
        <end position="88"/>
    </location>
</feature>
<keyword evidence="7 11" id="KW-0067">ATP-binding</keyword>
<proteinExistence type="inferred from homology"/>
<evidence type="ECO:0000256" key="4">
    <source>
        <dbReference type="ARBA" id="ARBA00022490"/>
    </source>
</evidence>
<dbReference type="InterPro" id="IPR014729">
    <property type="entry name" value="Rossmann-like_a/b/a_fold"/>
</dbReference>
<dbReference type="SMART" id="SM00836">
    <property type="entry name" value="DALR_1"/>
    <property type="match status" value="1"/>
</dbReference>
<keyword evidence="8 11" id="KW-0648">Protein biosynthesis</keyword>
<comment type="subcellular location">
    <subcellularLocation>
        <location evidence="1 11">Cytoplasm</location>
    </subcellularLocation>
</comment>
<comment type="catalytic activity">
    <reaction evidence="10 11">
        <text>tRNA(Arg) + L-arginine + ATP = L-arginyl-tRNA(Arg) + AMP + diphosphate</text>
        <dbReference type="Rhea" id="RHEA:20301"/>
        <dbReference type="Rhea" id="RHEA-COMP:9658"/>
        <dbReference type="Rhea" id="RHEA-COMP:9673"/>
        <dbReference type="ChEBI" id="CHEBI:30616"/>
        <dbReference type="ChEBI" id="CHEBI:32682"/>
        <dbReference type="ChEBI" id="CHEBI:33019"/>
        <dbReference type="ChEBI" id="CHEBI:78442"/>
        <dbReference type="ChEBI" id="CHEBI:78513"/>
        <dbReference type="ChEBI" id="CHEBI:456215"/>
        <dbReference type="EC" id="6.1.1.19"/>
    </reaction>
</comment>
<dbReference type="GO" id="GO:0006420">
    <property type="term" value="P:arginyl-tRNA aminoacylation"/>
    <property type="evidence" value="ECO:0007669"/>
    <property type="project" value="UniProtKB-UniRule"/>
</dbReference>
<keyword evidence="4 11" id="KW-0963">Cytoplasm</keyword>
<dbReference type="GO" id="GO:0005737">
    <property type="term" value="C:cytoplasm"/>
    <property type="evidence" value="ECO:0007669"/>
    <property type="project" value="UniProtKB-SubCell"/>
</dbReference>
<dbReference type="Gene3D" id="1.10.730.10">
    <property type="entry name" value="Isoleucyl-tRNA Synthetase, Domain 1"/>
    <property type="match status" value="1"/>
</dbReference>
<accession>D6ST11</accession>
<dbReference type="FunFam" id="1.10.730.10:FF:000008">
    <property type="entry name" value="Arginine--tRNA ligase"/>
    <property type="match status" value="1"/>
</dbReference>
<evidence type="ECO:0000256" key="2">
    <source>
        <dbReference type="ARBA" id="ARBA00005594"/>
    </source>
</evidence>
<dbReference type="CDD" id="cd07956">
    <property type="entry name" value="Anticodon_Ia_Arg"/>
    <property type="match status" value="1"/>
</dbReference>
<organism evidence="15 16">
    <name type="scientific">Desulfonatronospira thiodismutans ASO3-1</name>
    <dbReference type="NCBI Taxonomy" id="555779"/>
    <lineage>
        <taxon>Bacteria</taxon>
        <taxon>Pseudomonadati</taxon>
        <taxon>Thermodesulfobacteriota</taxon>
        <taxon>Desulfovibrionia</taxon>
        <taxon>Desulfovibrionales</taxon>
        <taxon>Desulfonatronovibrionaceae</taxon>
        <taxon>Desulfonatronospira</taxon>
    </lineage>
</organism>
<dbReference type="AlphaFoldDB" id="D6ST11"/>
<evidence type="ECO:0000256" key="10">
    <source>
        <dbReference type="ARBA" id="ARBA00049339"/>
    </source>
</evidence>
<evidence type="ECO:0000256" key="6">
    <source>
        <dbReference type="ARBA" id="ARBA00022741"/>
    </source>
</evidence>
<evidence type="ECO:0000313" key="15">
    <source>
        <dbReference type="EMBL" id="EFI33827.1"/>
    </source>
</evidence>
<keyword evidence="6 11" id="KW-0547">Nucleotide-binding</keyword>
<keyword evidence="5 11" id="KW-0436">Ligase</keyword>
<dbReference type="RefSeq" id="WP_008871176.1">
    <property type="nucleotide sequence ID" value="NZ_ACJN02000003.1"/>
</dbReference>
<evidence type="ECO:0000256" key="8">
    <source>
        <dbReference type="ARBA" id="ARBA00022917"/>
    </source>
</evidence>
<dbReference type="InterPro" id="IPR008909">
    <property type="entry name" value="DALR_anticod-bd"/>
</dbReference>
<dbReference type="FunFam" id="3.40.50.620:FF:000062">
    <property type="entry name" value="Arginine--tRNA ligase"/>
    <property type="match status" value="1"/>
</dbReference>